<name>A0AAN8GCY2_9TELE</name>
<accession>A0AAN8GCY2</accession>
<gene>
    <name evidence="1" type="ORF">CesoFtcFv8_027127</name>
</gene>
<sequence>MEKPCHLSQGPITPQPNMAYQGSECTVPPQWHSETWANPQRWCFTPVQTGVWPGKCERAAAARWEPSVALKAGSPLHCCFNSDLA</sequence>
<proteinExistence type="predicted"/>
<dbReference type="Proteomes" id="UP001335648">
    <property type="component" value="Unassembled WGS sequence"/>
</dbReference>
<keyword evidence="2" id="KW-1185">Reference proteome</keyword>
<evidence type="ECO:0000313" key="2">
    <source>
        <dbReference type="Proteomes" id="UP001335648"/>
    </source>
</evidence>
<reference evidence="1 2" key="1">
    <citation type="journal article" date="2023" name="Mol. Biol. Evol.">
        <title>Genomics of Secondarily Temperate Adaptation in the Only Non-Antarctic Icefish.</title>
        <authorList>
            <person name="Rivera-Colon A.G."/>
            <person name="Rayamajhi N."/>
            <person name="Minhas B.F."/>
            <person name="Madrigal G."/>
            <person name="Bilyk K.T."/>
            <person name="Yoon V."/>
            <person name="Hune M."/>
            <person name="Gregory S."/>
            <person name="Cheng C.H.C."/>
            <person name="Catchen J.M."/>
        </authorList>
    </citation>
    <scope>NUCLEOTIDE SEQUENCE [LARGE SCALE GENOMIC DNA]</scope>
    <source>
        <strain evidence="1">JC2023a</strain>
    </source>
</reference>
<comment type="caution">
    <text evidence="1">The sequence shown here is derived from an EMBL/GenBank/DDBJ whole genome shotgun (WGS) entry which is preliminary data.</text>
</comment>
<dbReference type="AlphaFoldDB" id="A0AAN8GCY2"/>
<evidence type="ECO:0000313" key="1">
    <source>
        <dbReference type="EMBL" id="KAK5876129.1"/>
    </source>
</evidence>
<protein>
    <submittedName>
        <fullName evidence="1">Uncharacterized protein</fullName>
    </submittedName>
</protein>
<dbReference type="EMBL" id="JAULUE010002068">
    <property type="protein sequence ID" value="KAK5876129.1"/>
    <property type="molecule type" value="Genomic_DNA"/>
</dbReference>
<organism evidence="1 2">
    <name type="scientific">Champsocephalus esox</name>
    <name type="common">pike icefish</name>
    <dbReference type="NCBI Taxonomy" id="159716"/>
    <lineage>
        <taxon>Eukaryota</taxon>
        <taxon>Metazoa</taxon>
        <taxon>Chordata</taxon>
        <taxon>Craniata</taxon>
        <taxon>Vertebrata</taxon>
        <taxon>Euteleostomi</taxon>
        <taxon>Actinopterygii</taxon>
        <taxon>Neopterygii</taxon>
        <taxon>Teleostei</taxon>
        <taxon>Neoteleostei</taxon>
        <taxon>Acanthomorphata</taxon>
        <taxon>Eupercaria</taxon>
        <taxon>Perciformes</taxon>
        <taxon>Notothenioidei</taxon>
        <taxon>Channichthyidae</taxon>
        <taxon>Champsocephalus</taxon>
    </lineage>
</organism>